<accession>A0A1F7UN95</accession>
<evidence type="ECO:0000313" key="2">
    <source>
        <dbReference type="EMBL" id="OGL79742.1"/>
    </source>
</evidence>
<organism evidence="2 3">
    <name type="scientific">Candidatus Uhrbacteria bacterium RIFCSPHIGHO2_12_FULL_60_25</name>
    <dbReference type="NCBI Taxonomy" id="1802399"/>
    <lineage>
        <taxon>Bacteria</taxon>
        <taxon>Candidatus Uhriibacteriota</taxon>
    </lineage>
</organism>
<feature type="region of interest" description="Disordered" evidence="1">
    <location>
        <begin position="1"/>
        <end position="53"/>
    </location>
</feature>
<evidence type="ECO:0000256" key="1">
    <source>
        <dbReference type="SAM" id="MobiDB-lite"/>
    </source>
</evidence>
<feature type="compositionally biased region" description="Basic and acidic residues" evidence="1">
    <location>
        <begin position="1"/>
        <end position="19"/>
    </location>
</feature>
<comment type="caution">
    <text evidence="2">The sequence shown here is derived from an EMBL/GenBank/DDBJ whole genome shotgun (WGS) entry which is preliminary data.</text>
</comment>
<evidence type="ECO:0000313" key="3">
    <source>
        <dbReference type="Proteomes" id="UP000176603"/>
    </source>
</evidence>
<name>A0A1F7UN95_9BACT</name>
<dbReference type="EMBL" id="MGEH01000002">
    <property type="protein sequence ID" value="OGL79742.1"/>
    <property type="molecule type" value="Genomic_DNA"/>
</dbReference>
<dbReference type="AlphaFoldDB" id="A0A1F7UN95"/>
<gene>
    <name evidence="2" type="ORF">A3E39_01795</name>
</gene>
<reference evidence="2 3" key="1">
    <citation type="journal article" date="2016" name="Nat. Commun.">
        <title>Thousands of microbial genomes shed light on interconnected biogeochemical processes in an aquifer system.</title>
        <authorList>
            <person name="Anantharaman K."/>
            <person name="Brown C.T."/>
            <person name="Hug L.A."/>
            <person name="Sharon I."/>
            <person name="Castelle C.J."/>
            <person name="Probst A.J."/>
            <person name="Thomas B.C."/>
            <person name="Singh A."/>
            <person name="Wilkins M.J."/>
            <person name="Karaoz U."/>
            <person name="Brodie E.L."/>
            <person name="Williams K.H."/>
            <person name="Hubbard S.S."/>
            <person name="Banfield J.F."/>
        </authorList>
    </citation>
    <scope>NUCLEOTIDE SEQUENCE [LARGE SCALE GENOMIC DNA]</scope>
</reference>
<protein>
    <submittedName>
        <fullName evidence="2">Uncharacterized protein</fullName>
    </submittedName>
</protein>
<proteinExistence type="predicted"/>
<dbReference type="Proteomes" id="UP000176603">
    <property type="component" value="Unassembled WGS sequence"/>
</dbReference>
<sequence length="93" mass="10269">MTDRTSTVHERMMNSHGERQTATASFNDRGHEVSSHGQRVRVVPTHEPRSGSSLELVRTLCDRGILISHAPGPSVQFDAVRVGFHGRRLAIPS</sequence>